<dbReference type="Gene3D" id="1.10.10.60">
    <property type="entry name" value="Homeodomain-like"/>
    <property type="match status" value="1"/>
</dbReference>
<evidence type="ECO:0000256" key="4">
    <source>
        <dbReference type="ARBA" id="ARBA00023163"/>
    </source>
</evidence>
<dbReference type="Pfam" id="PF00440">
    <property type="entry name" value="TetR_N"/>
    <property type="match status" value="1"/>
</dbReference>
<dbReference type="InterPro" id="IPR009057">
    <property type="entry name" value="Homeodomain-like_sf"/>
</dbReference>
<evidence type="ECO:0000313" key="7">
    <source>
        <dbReference type="EMBL" id="SHE40177.1"/>
    </source>
</evidence>
<keyword evidence="8" id="KW-1185">Reference proteome</keyword>
<dbReference type="InterPro" id="IPR041490">
    <property type="entry name" value="KstR2_TetR_C"/>
</dbReference>
<keyword evidence="2" id="KW-0805">Transcription regulation</keyword>
<feature type="DNA-binding region" description="H-T-H motif" evidence="5">
    <location>
        <begin position="38"/>
        <end position="57"/>
    </location>
</feature>
<evidence type="ECO:0000259" key="6">
    <source>
        <dbReference type="PROSITE" id="PS50977"/>
    </source>
</evidence>
<evidence type="ECO:0000313" key="8">
    <source>
        <dbReference type="Proteomes" id="UP000184076"/>
    </source>
</evidence>
<proteinExistence type="predicted"/>
<dbReference type="AlphaFoldDB" id="A0A1M4T7E1"/>
<dbReference type="RefSeq" id="WP_073036151.1">
    <property type="nucleotide sequence ID" value="NZ_FQVB01000004.1"/>
</dbReference>
<dbReference type="GO" id="GO:0003700">
    <property type="term" value="F:DNA-binding transcription factor activity"/>
    <property type="evidence" value="ECO:0007669"/>
    <property type="project" value="TreeGrafter"/>
</dbReference>
<dbReference type="Pfam" id="PF17932">
    <property type="entry name" value="TetR_C_24"/>
    <property type="match status" value="1"/>
</dbReference>
<evidence type="ECO:0000256" key="2">
    <source>
        <dbReference type="ARBA" id="ARBA00023015"/>
    </source>
</evidence>
<name>A0A1M4T7E1_9BACT</name>
<dbReference type="STRING" id="1121391.SAMN02745206_00213"/>
<dbReference type="InterPro" id="IPR036271">
    <property type="entry name" value="Tet_transcr_reg_TetR-rel_C_sf"/>
</dbReference>
<evidence type="ECO:0000256" key="5">
    <source>
        <dbReference type="PROSITE-ProRule" id="PRU00335"/>
    </source>
</evidence>
<sequence length="216" mass="24326">MEPHLFSPARNPSDNVTKRELYRVAARLFKEKGYRATSMQDIANALGIQKASIYYYIRTKQDLLTAIARAAMEMLVAEGERIAAAPLPPEEKLRELLRSHVRLICSNLDLFTVSLREFTPVNAGDHWREVVALRDRYEALLRAILREGMEKGVLRRLDEKLVGFAFLGMVNWTIRWVDPAGEKSPEEIAAAWEDLFLHGVRAEGGGAAVPPNARNG</sequence>
<keyword evidence="4" id="KW-0804">Transcription</keyword>
<dbReference type="InterPro" id="IPR001647">
    <property type="entry name" value="HTH_TetR"/>
</dbReference>
<dbReference type="PANTHER" id="PTHR30055:SF175">
    <property type="entry name" value="HTH-TYPE TRANSCRIPTIONAL REPRESSOR KSTR2"/>
    <property type="match status" value="1"/>
</dbReference>
<evidence type="ECO:0000256" key="3">
    <source>
        <dbReference type="ARBA" id="ARBA00023125"/>
    </source>
</evidence>
<keyword evidence="3 5" id="KW-0238">DNA-binding</keyword>
<dbReference type="PRINTS" id="PR00455">
    <property type="entry name" value="HTHTETR"/>
</dbReference>
<dbReference type="PROSITE" id="PS50977">
    <property type="entry name" value="HTH_TETR_2"/>
    <property type="match status" value="1"/>
</dbReference>
<dbReference type="PANTHER" id="PTHR30055">
    <property type="entry name" value="HTH-TYPE TRANSCRIPTIONAL REGULATOR RUTR"/>
    <property type="match status" value="1"/>
</dbReference>
<dbReference type="Gene3D" id="1.10.357.10">
    <property type="entry name" value="Tetracycline Repressor, domain 2"/>
    <property type="match status" value="1"/>
</dbReference>
<feature type="domain" description="HTH tetR-type" evidence="6">
    <location>
        <begin position="15"/>
        <end position="75"/>
    </location>
</feature>
<dbReference type="InterPro" id="IPR050109">
    <property type="entry name" value="HTH-type_TetR-like_transc_reg"/>
</dbReference>
<protein>
    <submittedName>
        <fullName evidence="7">Transcriptional regulator, TetR family</fullName>
    </submittedName>
</protein>
<gene>
    <name evidence="7" type="ORF">SAMN02745206_00213</name>
</gene>
<dbReference type="SUPFAM" id="SSF48498">
    <property type="entry name" value="Tetracyclin repressor-like, C-terminal domain"/>
    <property type="match status" value="1"/>
</dbReference>
<dbReference type="GO" id="GO:0000976">
    <property type="term" value="F:transcription cis-regulatory region binding"/>
    <property type="evidence" value="ECO:0007669"/>
    <property type="project" value="TreeGrafter"/>
</dbReference>
<dbReference type="OrthoDB" id="9811084at2"/>
<keyword evidence="1" id="KW-0678">Repressor</keyword>
<dbReference type="Proteomes" id="UP000184076">
    <property type="component" value="Unassembled WGS sequence"/>
</dbReference>
<dbReference type="SUPFAM" id="SSF46689">
    <property type="entry name" value="Homeodomain-like"/>
    <property type="match status" value="1"/>
</dbReference>
<dbReference type="EMBL" id="FQVB01000004">
    <property type="protein sequence ID" value="SHE40177.1"/>
    <property type="molecule type" value="Genomic_DNA"/>
</dbReference>
<organism evidence="7 8">
    <name type="scientific">Desulfacinum infernum DSM 9756</name>
    <dbReference type="NCBI Taxonomy" id="1121391"/>
    <lineage>
        <taxon>Bacteria</taxon>
        <taxon>Pseudomonadati</taxon>
        <taxon>Thermodesulfobacteriota</taxon>
        <taxon>Syntrophobacteria</taxon>
        <taxon>Syntrophobacterales</taxon>
        <taxon>Syntrophobacteraceae</taxon>
        <taxon>Desulfacinum</taxon>
    </lineage>
</organism>
<evidence type="ECO:0000256" key="1">
    <source>
        <dbReference type="ARBA" id="ARBA00022491"/>
    </source>
</evidence>
<reference evidence="8" key="1">
    <citation type="submission" date="2016-11" db="EMBL/GenBank/DDBJ databases">
        <authorList>
            <person name="Varghese N."/>
            <person name="Submissions S."/>
        </authorList>
    </citation>
    <scope>NUCLEOTIDE SEQUENCE [LARGE SCALE GENOMIC DNA]</scope>
    <source>
        <strain evidence="8">DSM 9756</strain>
    </source>
</reference>
<accession>A0A1M4T7E1</accession>